<evidence type="ECO:0000259" key="2">
    <source>
        <dbReference type="Pfam" id="PF22725"/>
    </source>
</evidence>
<dbReference type="AlphaFoldDB" id="X1HGU9"/>
<gene>
    <name evidence="3" type="ORF">S03H2_30022</name>
</gene>
<sequence>MGFAVVGLGMGRARSRMIAETPGAALAVVCDLNEERAQVVAQEFDVPYTLDHHEALERDDVEVVLVMTPTGAHAPVAIDAAKAGKHVVTTKPLEVTVERCDQVIQACADAGVVLAVDFGARYARDMQTVKRAIDEGRLGKIILGEATLKWYRSQQYYDRGGWRGSWEMDGGGSLMNQSIHPIDLMLWFLGEAKRVIGRSGVFAHEIETEDLGMAMVEFANGAVGRILGTTTYPDSQPYEVNVHGDLAGVATRDGQIQAWHFLKEAEDTHIEPGSGPGSIVEDVIGVLRHGRKPM</sequence>
<dbReference type="Pfam" id="PF22725">
    <property type="entry name" value="GFO_IDH_MocA_C3"/>
    <property type="match status" value="1"/>
</dbReference>
<organism evidence="3">
    <name type="scientific">marine sediment metagenome</name>
    <dbReference type="NCBI Taxonomy" id="412755"/>
    <lineage>
        <taxon>unclassified sequences</taxon>
        <taxon>metagenomes</taxon>
        <taxon>ecological metagenomes</taxon>
    </lineage>
</organism>
<dbReference type="InterPro" id="IPR052515">
    <property type="entry name" value="Gfo/Idh/MocA_Oxidoreductase"/>
</dbReference>
<evidence type="ECO:0008006" key="4">
    <source>
        <dbReference type="Google" id="ProtNLM"/>
    </source>
</evidence>
<dbReference type="Pfam" id="PF01408">
    <property type="entry name" value="GFO_IDH_MocA"/>
    <property type="match status" value="1"/>
</dbReference>
<dbReference type="PANTHER" id="PTHR43249">
    <property type="entry name" value="UDP-N-ACETYL-2-AMINO-2-DEOXY-D-GLUCURONATE OXIDASE"/>
    <property type="match status" value="1"/>
</dbReference>
<comment type="caution">
    <text evidence="3">The sequence shown here is derived from an EMBL/GenBank/DDBJ whole genome shotgun (WGS) entry which is preliminary data.</text>
</comment>
<dbReference type="SUPFAM" id="SSF51735">
    <property type="entry name" value="NAD(P)-binding Rossmann-fold domains"/>
    <property type="match status" value="1"/>
</dbReference>
<proteinExistence type="predicted"/>
<dbReference type="Gene3D" id="3.40.50.720">
    <property type="entry name" value="NAD(P)-binding Rossmann-like Domain"/>
    <property type="match status" value="1"/>
</dbReference>
<dbReference type="GO" id="GO:0000166">
    <property type="term" value="F:nucleotide binding"/>
    <property type="evidence" value="ECO:0007669"/>
    <property type="project" value="InterPro"/>
</dbReference>
<reference evidence="3" key="1">
    <citation type="journal article" date="2014" name="Front. Microbiol.">
        <title>High frequency of phylogenetically diverse reductive dehalogenase-homologous genes in deep subseafloor sedimentary metagenomes.</title>
        <authorList>
            <person name="Kawai M."/>
            <person name="Futagami T."/>
            <person name="Toyoda A."/>
            <person name="Takaki Y."/>
            <person name="Nishi S."/>
            <person name="Hori S."/>
            <person name="Arai W."/>
            <person name="Tsubouchi T."/>
            <person name="Morono Y."/>
            <person name="Uchiyama I."/>
            <person name="Ito T."/>
            <person name="Fujiyama A."/>
            <person name="Inagaki F."/>
            <person name="Takami H."/>
        </authorList>
    </citation>
    <scope>NUCLEOTIDE SEQUENCE</scope>
    <source>
        <strain evidence="3">Expedition CK06-06</strain>
    </source>
</reference>
<dbReference type="PANTHER" id="PTHR43249:SF1">
    <property type="entry name" value="D-GLUCOSIDE 3-DEHYDROGENASE"/>
    <property type="match status" value="1"/>
</dbReference>
<dbReference type="InterPro" id="IPR000683">
    <property type="entry name" value="Gfo/Idh/MocA-like_OxRdtase_N"/>
</dbReference>
<evidence type="ECO:0000259" key="1">
    <source>
        <dbReference type="Pfam" id="PF01408"/>
    </source>
</evidence>
<dbReference type="SUPFAM" id="SSF55347">
    <property type="entry name" value="Glyceraldehyde-3-phosphate dehydrogenase-like, C-terminal domain"/>
    <property type="match status" value="1"/>
</dbReference>
<feature type="non-terminal residue" evidence="3">
    <location>
        <position position="294"/>
    </location>
</feature>
<dbReference type="InterPro" id="IPR055170">
    <property type="entry name" value="GFO_IDH_MocA-like_dom"/>
</dbReference>
<feature type="domain" description="Gfo/Idh/MocA-like oxidoreductase N-terminal" evidence="1">
    <location>
        <begin position="2"/>
        <end position="118"/>
    </location>
</feature>
<accession>X1HGU9</accession>
<feature type="domain" description="GFO/IDH/MocA-like oxidoreductase" evidence="2">
    <location>
        <begin position="126"/>
        <end position="246"/>
    </location>
</feature>
<dbReference type="Gene3D" id="3.30.360.10">
    <property type="entry name" value="Dihydrodipicolinate Reductase, domain 2"/>
    <property type="match status" value="1"/>
</dbReference>
<dbReference type="EMBL" id="BARU01018146">
    <property type="protein sequence ID" value="GAH53039.1"/>
    <property type="molecule type" value="Genomic_DNA"/>
</dbReference>
<protein>
    <recommendedName>
        <fullName evidence="4">Gfo/Idh/MocA-like oxidoreductase N-terminal domain-containing protein</fullName>
    </recommendedName>
</protein>
<evidence type="ECO:0000313" key="3">
    <source>
        <dbReference type="EMBL" id="GAH53039.1"/>
    </source>
</evidence>
<dbReference type="InterPro" id="IPR036291">
    <property type="entry name" value="NAD(P)-bd_dom_sf"/>
</dbReference>
<name>X1HGU9_9ZZZZ</name>